<dbReference type="Proteomes" id="UP001163823">
    <property type="component" value="Chromosome 14"/>
</dbReference>
<evidence type="ECO:0000313" key="3">
    <source>
        <dbReference type="Proteomes" id="UP001163823"/>
    </source>
</evidence>
<reference evidence="2" key="1">
    <citation type="journal article" date="2023" name="Science">
        <title>Elucidation of the pathway for biosynthesis of saponin adjuvants from the soapbark tree.</title>
        <authorList>
            <person name="Reed J."/>
            <person name="Orme A."/>
            <person name="El-Demerdash A."/>
            <person name="Owen C."/>
            <person name="Martin L.B.B."/>
            <person name="Misra R.C."/>
            <person name="Kikuchi S."/>
            <person name="Rejzek M."/>
            <person name="Martin A.C."/>
            <person name="Harkess A."/>
            <person name="Leebens-Mack J."/>
            <person name="Louveau T."/>
            <person name="Stephenson M.J."/>
            <person name="Osbourn A."/>
        </authorList>
    </citation>
    <scope>NUCLEOTIDE SEQUENCE</scope>
    <source>
        <tissue evidence="2">Leaf</tissue>
    </source>
</reference>
<organism evidence="2 3">
    <name type="scientific">Quillaja saponaria</name>
    <name type="common">Soap bark tree</name>
    <dbReference type="NCBI Taxonomy" id="32244"/>
    <lineage>
        <taxon>Eukaryota</taxon>
        <taxon>Viridiplantae</taxon>
        <taxon>Streptophyta</taxon>
        <taxon>Embryophyta</taxon>
        <taxon>Tracheophyta</taxon>
        <taxon>Spermatophyta</taxon>
        <taxon>Magnoliopsida</taxon>
        <taxon>eudicotyledons</taxon>
        <taxon>Gunneridae</taxon>
        <taxon>Pentapetalae</taxon>
        <taxon>rosids</taxon>
        <taxon>fabids</taxon>
        <taxon>Fabales</taxon>
        <taxon>Quillajaceae</taxon>
        <taxon>Quillaja</taxon>
    </lineage>
</organism>
<gene>
    <name evidence="2" type="ORF">O6P43_032699</name>
</gene>
<name>A0AAD7P5S5_QUISA</name>
<feature type="region of interest" description="Disordered" evidence="1">
    <location>
        <begin position="1"/>
        <end position="26"/>
    </location>
</feature>
<dbReference type="AlphaFoldDB" id="A0AAD7P5S5"/>
<keyword evidence="3" id="KW-1185">Reference proteome</keyword>
<comment type="caution">
    <text evidence="2">The sequence shown here is derived from an EMBL/GenBank/DDBJ whole genome shotgun (WGS) entry which is preliminary data.</text>
</comment>
<evidence type="ECO:0000256" key="1">
    <source>
        <dbReference type="SAM" id="MobiDB-lite"/>
    </source>
</evidence>
<proteinExistence type="predicted"/>
<evidence type="ECO:0000313" key="2">
    <source>
        <dbReference type="EMBL" id="KAJ7943107.1"/>
    </source>
</evidence>
<sequence length="149" mass="16126">MSEVGEGSKSKLDEPPKRSRSAELHNISEREAICQAESTYPRGIHYTQVPFYSPFFPMRSLGHGMVVPVPNPTSHTATSVLPLSLGVAGLPLMSKPGILPVSQIQLPFTASQTLHTTAATSTVQPRFPSDLSFDYENLGNSSSRNTSQI</sequence>
<dbReference type="EMBL" id="JARAOO010000014">
    <property type="protein sequence ID" value="KAJ7943107.1"/>
    <property type="molecule type" value="Genomic_DNA"/>
</dbReference>
<protein>
    <submittedName>
        <fullName evidence="2">Uncharacterized protein</fullName>
    </submittedName>
</protein>
<dbReference type="KEGG" id="qsa:O6P43_032699"/>
<accession>A0AAD7P5S5</accession>